<dbReference type="InterPro" id="IPR052410">
    <property type="entry name" value="DRC5"/>
</dbReference>
<evidence type="ECO:0000256" key="3">
    <source>
        <dbReference type="ARBA" id="ARBA00023212"/>
    </source>
</evidence>
<dbReference type="Proteomes" id="UP000284403">
    <property type="component" value="Unassembled WGS sequence"/>
</dbReference>
<dbReference type="GO" id="GO:0005856">
    <property type="term" value="C:cytoskeleton"/>
    <property type="evidence" value="ECO:0007669"/>
    <property type="project" value="UniProtKB-SubCell"/>
</dbReference>
<feature type="compositionally biased region" description="Polar residues" evidence="4">
    <location>
        <begin position="294"/>
        <end position="303"/>
    </location>
</feature>
<sequence>MAENTDGVPADIKGERVEQLVANINAKCDALQRHLMQSSQSQSTLWNALTLGSAAFEGRSSVPLISPSANGVPSVPTTHLSLVTASNRPRGPTYWQERELYVAASELCHYLNGGVNYRTMCMQYQSILEPLLKMLREDIQLARHTDFLPGGTLDRAHAIFSQLLNESKELLVENGVIPRSEVRLAGKVENKDHGKAGETSNHEYTLPVALTCTESYNTDSSTQNRSSERHSSGRGNSGRQHESRVTISAPTEGSDQEKPYSPLPLYNSASKCASEDIYDVQTPHVLPTEECTGNRFQANSSARPGSEEALRAESSPRNRSRYHCMEELYNELYLHDGMNMLIEMMRVVFLKEYNNADSKTVDEAFSKFRENVDNDLLPHIQSYDALVSPTKVQPLLRSAYVLNCLQRYIQPNERLLAILQHIDSERDATSLFLVNMSLRDTDMKPFVALLPRLSHLRYLDLSHNDIHDAGVRELCSALEGHPSLELLDLSDNPLTDAAGAELIQLAATTTHLKAVGQQGIAFSHHIREALGSQLQKNRSACGTSFTPNHILNGVGVGGSNQNELWKRSLTRRLAPLALVDESQPAQTLKPSPGEVLQAQGMSSLVSRSLGMMRRVRLPYLTATRGGQANRGKRVTDSSPR</sequence>
<dbReference type="InterPro" id="IPR001611">
    <property type="entry name" value="Leu-rich_rpt"/>
</dbReference>
<proteinExistence type="predicted"/>
<dbReference type="OrthoDB" id="120976at2759"/>
<reference evidence="5 6" key="1">
    <citation type="journal article" date="2018" name="BMC Genomics">
        <title>Genomic comparison of Trypanosoma conorhini and Trypanosoma rangeli to Trypanosoma cruzi strains of high and low virulence.</title>
        <authorList>
            <person name="Bradwell K.R."/>
            <person name="Koparde V.N."/>
            <person name="Matveyev A.V."/>
            <person name="Serrano M.G."/>
            <person name="Alves J.M."/>
            <person name="Parikh H."/>
            <person name="Huang B."/>
            <person name="Lee V."/>
            <person name="Espinosa-Alvarez O."/>
            <person name="Ortiz P.A."/>
            <person name="Costa-Martins A.G."/>
            <person name="Teixeira M.M."/>
            <person name="Buck G.A."/>
        </authorList>
    </citation>
    <scope>NUCLEOTIDE SEQUENCE [LARGE SCALE GENOMIC DNA]</scope>
    <source>
        <strain evidence="5 6">025E</strain>
    </source>
</reference>
<dbReference type="Gene3D" id="3.80.10.10">
    <property type="entry name" value="Ribonuclease Inhibitor"/>
    <property type="match status" value="1"/>
</dbReference>
<accession>A0A3S5ISV6</accession>
<feature type="compositionally biased region" description="Polar residues" evidence="4">
    <location>
        <begin position="216"/>
        <end position="225"/>
    </location>
</feature>
<organism evidence="5 6">
    <name type="scientific">Trypanosoma conorhini</name>
    <dbReference type="NCBI Taxonomy" id="83891"/>
    <lineage>
        <taxon>Eukaryota</taxon>
        <taxon>Discoba</taxon>
        <taxon>Euglenozoa</taxon>
        <taxon>Kinetoplastea</taxon>
        <taxon>Metakinetoplastina</taxon>
        <taxon>Trypanosomatida</taxon>
        <taxon>Trypanosomatidae</taxon>
        <taxon>Trypanosoma</taxon>
    </lineage>
</organism>
<evidence type="ECO:0000256" key="2">
    <source>
        <dbReference type="ARBA" id="ARBA00022490"/>
    </source>
</evidence>
<feature type="region of interest" description="Disordered" evidence="4">
    <location>
        <begin position="620"/>
        <end position="640"/>
    </location>
</feature>
<dbReference type="PROSITE" id="PS51450">
    <property type="entry name" value="LRR"/>
    <property type="match status" value="1"/>
</dbReference>
<protein>
    <recommendedName>
        <fullName evidence="7">Leucine-rich repeat protein (LRRP)</fullName>
    </recommendedName>
</protein>
<comment type="subcellular location">
    <subcellularLocation>
        <location evidence="1">Cytoplasm</location>
        <location evidence="1">Cytoskeleton</location>
    </subcellularLocation>
</comment>
<evidence type="ECO:0000313" key="5">
    <source>
        <dbReference type="EMBL" id="RNF13626.1"/>
    </source>
</evidence>
<evidence type="ECO:0008006" key="7">
    <source>
        <dbReference type="Google" id="ProtNLM"/>
    </source>
</evidence>
<dbReference type="RefSeq" id="XP_029226875.1">
    <property type="nucleotide sequence ID" value="XM_029373004.1"/>
</dbReference>
<gene>
    <name evidence="5" type="ORF">Tco025E_06115</name>
</gene>
<evidence type="ECO:0000313" key="6">
    <source>
        <dbReference type="Proteomes" id="UP000284403"/>
    </source>
</evidence>
<dbReference type="AlphaFoldDB" id="A0A3S5ISV6"/>
<evidence type="ECO:0000256" key="4">
    <source>
        <dbReference type="SAM" id="MobiDB-lite"/>
    </source>
</evidence>
<dbReference type="SUPFAM" id="SSF52047">
    <property type="entry name" value="RNI-like"/>
    <property type="match status" value="1"/>
</dbReference>
<evidence type="ECO:0000256" key="1">
    <source>
        <dbReference type="ARBA" id="ARBA00004245"/>
    </source>
</evidence>
<feature type="region of interest" description="Disordered" evidence="4">
    <location>
        <begin position="289"/>
        <end position="317"/>
    </location>
</feature>
<dbReference type="GeneID" id="40319726"/>
<dbReference type="InterPro" id="IPR032675">
    <property type="entry name" value="LRR_dom_sf"/>
</dbReference>
<keyword evidence="3" id="KW-0206">Cytoskeleton</keyword>
<dbReference type="SMART" id="SM00368">
    <property type="entry name" value="LRR_RI"/>
    <property type="match status" value="2"/>
</dbReference>
<dbReference type="Pfam" id="PF13516">
    <property type="entry name" value="LRR_6"/>
    <property type="match status" value="2"/>
</dbReference>
<feature type="compositionally biased region" description="Basic and acidic residues" evidence="4">
    <location>
        <begin position="305"/>
        <end position="316"/>
    </location>
</feature>
<dbReference type="EMBL" id="MKKU01000397">
    <property type="protein sequence ID" value="RNF13626.1"/>
    <property type="molecule type" value="Genomic_DNA"/>
</dbReference>
<keyword evidence="2" id="KW-0963">Cytoplasm</keyword>
<dbReference type="PANTHER" id="PTHR24107">
    <property type="entry name" value="YNEIN REGULATORY COMPLEX SUBUNIT 5"/>
    <property type="match status" value="1"/>
</dbReference>
<name>A0A3S5ISV6_9TRYP</name>
<feature type="region of interest" description="Disordered" evidence="4">
    <location>
        <begin position="216"/>
        <end position="263"/>
    </location>
</feature>
<keyword evidence="6" id="KW-1185">Reference proteome</keyword>
<comment type="caution">
    <text evidence="5">The sequence shown here is derived from an EMBL/GenBank/DDBJ whole genome shotgun (WGS) entry which is preliminary data.</text>
</comment>